<comment type="caution">
    <text evidence="5">The sequence shown here is derived from an EMBL/GenBank/DDBJ whole genome shotgun (WGS) entry which is preliminary data.</text>
</comment>
<dbReference type="InterPro" id="IPR022000">
    <property type="entry name" value="Min27-like_integrase_DNA_bind"/>
</dbReference>
<accession>A0A2P8FPP4</accession>
<dbReference type="InterPro" id="IPR050090">
    <property type="entry name" value="Tyrosine_recombinase_XerCD"/>
</dbReference>
<keyword evidence="6" id="KW-1185">Reference proteome</keyword>
<keyword evidence="3" id="KW-0233">DNA recombination</keyword>
<dbReference type="Proteomes" id="UP000240978">
    <property type="component" value="Unassembled WGS sequence"/>
</dbReference>
<protein>
    <submittedName>
        <fullName evidence="5">Integrase</fullName>
    </submittedName>
</protein>
<dbReference type="GO" id="GO:0015074">
    <property type="term" value="P:DNA integration"/>
    <property type="evidence" value="ECO:0007669"/>
    <property type="project" value="InterPro"/>
</dbReference>
<evidence type="ECO:0000313" key="6">
    <source>
        <dbReference type="Proteomes" id="UP000240978"/>
    </source>
</evidence>
<keyword evidence="2" id="KW-0238">DNA-binding</keyword>
<dbReference type="AlphaFoldDB" id="A0A2P8FPP4"/>
<dbReference type="Gene3D" id="1.10.443.10">
    <property type="entry name" value="Intergrase catalytic core"/>
    <property type="match status" value="1"/>
</dbReference>
<dbReference type="CDD" id="cd01189">
    <property type="entry name" value="INT_ICEBs1_C_like"/>
    <property type="match status" value="1"/>
</dbReference>
<dbReference type="InterPro" id="IPR011010">
    <property type="entry name" value="DNA_brk_join_enz"/>
</dbReference>
<reference evidence="5 6" key="1">
    <citation type="submission" date="2018-03" db="EMBL/GenBank/DDBJ databases">
        <title>Genomic Encyclopedia of Archaeal and Bacterial Type Strains, Phase II (KMG-II): from individual species to whole genera.</title>
        <authorList>
            <person name="Goeker M."/>
        </authorList>
    </citation>
    <scope>NUCLEOTIDE SEQUENCE [LARGE SCALE GENOMIC DNA]</scope>
    <source>
        <strain evidence="5 6">DSM 18107</strain>
    </source>
</reference>
<gene>
    <name evidence="5" type="ORF">CLV42_11762</name>
</gene>
<dbReference type="SUPFAM" id="SSF56349">
    <property type="entry name" value="DNA breaking-rejoining enzymes"/>
    <property type="match status" value="1"/>
</dbReference>
<dbReference type="InterPro" id="IPR013762">
    <property type="entry name" value="Integrase-like_cat_sf"/>
</dbReference>
<dbReference type="PANTHER" id="PTHR30349">
    <property type="entry name" value="PHAGE INTEGRASE-RELATED"/>
    <property type="match status" value="1"/>
</dbReference>
<organism evidence="5 6">
    <name type="scientific">Chitinophaga ginsengisoli</name>
    <dbReference type="NCBI Taxonomy" id="363837"/>
    <lineage>
        <taxon>Bacteria</taxon>
        <taxon>Pseudomonadati</taxon>
        <taxon>Bacteroidota</taxon>
        <taxon>Chitinophagia</taxon>
        <taxon>Chitinophagales</taxon>
        <taxon>Chitinophagaceae</taxon>
        <taxon>Chitinophaga</taxon>
    </lineage>
</organism>
<sequence length="402" mass="46372">MYPLTFNLGIRMGIKKKTSKGGISIENFRGRIRLRWRLNGERYTLSLPYAYLPENMQYAIVKETEIKLDILKDCFDSSLEKYKPVLTPAISIPTKPAIIYAHELADKFEDWTVQIRNININNSFDYLCTKRLLESWVNVPIEDIPAQMAAKKWGVITYNRRLNFLRSFFIWLQDTNVISLNPLLHINKRKSGRKKTNERRTPLTEEEIGRLLCAIQYDTFCPKRSAYKHSHYYPFLKFVFLTGLRNAEAIGLRVKHIDFENKQVEISETFARTIKGTNHAARITKGTKTENVRYLPLTDELIAILEPNIIDKNPDSLVFLSPKGLSIDDRMLGKRVLKPILTALGIENRDLYVARHSFGTRAVQQGMAITDVAYLMGHSTIETTIRNYVSVQKKAIALPKMN</sequence>
<dbReference type="PANTHER" id="PTHR30349:SF41">
    <property type="entry name" value="INTEGRASE_RECOMBINASE PROTEIN MJ0367-RELATED"/>
    <property type="match status" value="1"/>
</dbReference>
<dbReference type="Pfam" id="PF00589">
    <property type="entry name" value="Phage_integrase"/>
    <property type="match status" value="1"/>
</dbReference>
<dbReference type="PROSITE" id="PS51898">
    <property type="entry name" value="TYR_RECOMBINASE"/>
    <property type="match status" value="1"/>
</dbReference>
<evidence type="ECO:0000259" key="4">
    <source>
        <dbReference type="PROSITE" id="PS51898"/>
    </source>
</evidence>
<comment type="similarity">
    <text evidence="1">Belongs to the 'phage' integrase family.</text>
</comment>
<dbReference type="GO" id="GO:0003677">
    <property type="term" value="F:DNA binding"/>
    <property type="evidence" value="ECO:0007669"/>
    <property type="project" value="UniProtKB-KW"/>
</dbReference>
<evidence type="ECO:0000256" key="1">
    <source>
        <dbReference type="ARBA" id="ARBA00008857"/>
    </source>
</evidence>
<feature type="domain" description="Tyr recombinase" evidence="4">
    <location>
        <begin position="198"/>
        <end position="401"/>
    </location>
</feature>
<dbReference type="EMBL" id="PYGK01000017">
    <property type="protein sequence ID" value="PSL23706.1"/>
    <property type="molecule type" value="Genomic_DNA"/>
</dbReference>
<dbReference type="InterPro" id="IPR002104">
    <property type="entry name" value="Integrase_catalytic"/>
</dbReference>
<proteinExistence type="inferred from homology"/>
<dbReference type="OrthoDB" id="644065at2"/>
<evidence type="ECO:0000256" key="2">
    <source>
        <dbReference type="ARBA" id="ARBA00023125"/>
    </source>
</evidence>
<dbReference type="Pfam" id="PF12167">
    <property type="entry name" value="Arm-DNA-bind_2"/>
    <property type="match status" value="1"/>
</dbReference>
<evidence type="ECO:0000256" key="3">
    <source>
        <dbReference type="ARBA" id="ARBA00023172"/>
    </source>
</evidence>
<dbReference type="GO" id="GO:0006310">
    <property type="term" value="P:DNA recombination"/>
    <property type="evidence" value="ECO:0007669"/>
    <property type="project" value="UniProtKB-KW"/>
</dbReference>
<evidence type="ECO:0000313" key="5">
    <source>
        <dbReference type="EMBL" id="PSL23706.1"/>
    </source>
</evidence>
<name>A0A2P8FPP4_9BACT</name>